<protein>
    <submittedName>
        <fullName evidence="1">Uncharacterized protein</fullName>
    </submittedName>
</protein>
<proteinExistence type="predicted"/>
<dbReference type="Proteomes" id="UP000182840">
    <property type="component" value="Chromosome"/>
</dbReference>
<dbReference type="AlphaFoldDB" id="A0A1L3SUL4"/>
<gene>
    <name evidence="1" type="ORF">BSQ44_18010</name>
</gene>
<evidence type="ECO:0000313" key="1">
    <source>
        <dbReference type="EMBL" id="APH73051.1"/>
    </source>
</evidence>
<dbReference type="EMBL" id="CP018171">
    <property type="protein sequence ID" value="APH73051.1"/>
    <property type="molecule type" value="Genomic_DNA"/>
</dbReference>
<dbReference type="KEGG" id="meso:BSQ44_18010"/>
<evidence type="ECO:0000313" key="2">
    <source>
        <dbReference type="Proteomes" id="UP000182840"/>
    </source>
</evidence>
<keyword evidence="2" id="KW-1185">Reference proteome</keyword>
<dbReference type="InterPro" id="IPR016024">
    <property type="entry name" value="ARM-type_fold"/>
</dbReference>
<name>A0A1L3SUL4_9HYPH</name>
<accession>A0A1L3SUL4</accession>
<reference evidence="2" key="1">
    <citation type="submission" date="2016-11" db="EMBL/GenBank/DDBJ databases">
        <title>Mesorhizobium oceanicum sp. nov., isolated from deep seawater in South China Sea.</title>
        <authorList>
            <person name="Fu G.-Y."/>
        </authorList>
    </citation>
    <scope>NUCLEOTIDE SEQUENCE [LARGE SCALE GENOMIC DNA]</scope>
    <source>
        <strain evidence="2">B7</strain>
    </source>
</reference>
<organism evidence="1 2">
    <name type="scientific">Aquibium oceanicum</name>
    <dbReference type="NCBI Taxonomy" id="1670800"/>
    <lineage>
        <taxon>Bacteria</taxon>
        <taxon>Pseudomonadati</taxon>
        <taxon>Pseudomonadota</taxon>
        <taxon>Alphaproteobacteria</taxon>
        <taxon>Hyphomicrobiales</taxon>
        <taxon>Phyllobacteriaceae</taxon>
        <taxon>Aquibium</taxon>
    </lineage>
</organism>
<dbReference type="SUPFAM" id="SSF48371">
    <property type="entry name" value="ARM repeat"/>
    <property type="match status" value="1"/>
</dbReference>
<sequence>MQDRRYHAQLVEAIRSDIFADMQYATYLIAECRGRLPEIEHYIVDLHKSDYEHMRSAVMEYILSYLMDEPGAVPVVAQRLGDPCVTVRAKAILWMAICSDQSFDEVERTYSRESTGFRLARIERDIAVGRMIRNRQDIDETWDKDDPYIKAYLSRTPIVRRYRRRRATDG</sequence>